<reference evidence="9" key="1">
    <citation type="submission" date="2016-10" db="EMBL/GenBank/DDBJ databases">
        <authorList>
            <person name="Varghese N."/>
            <person name="Submissions S."/>
        </authorList>
    </citation>
    <scope>NUCLEOTIDE SEQUENCE [LARGE SCALE GENOMIC DNA]</scope>
    <source>
        <strain evidence="9">B48,IBRC-M 10115,DSM 25386,CECT 8001</strain>
    </source>
</reference>
<dbReference type="PANTHER" id="PTHR10357">
    <property type="entry name" value="ALPHA-AMYLASE FAMILY MEMBER"/>
    <property type="match status" value="1"/>
</dbReference>
<proteinExistence type="inferred from homology"/>
<name>A0A1H8IUA0_9BACI</name>
<dbReference type="GO" id="GO:0005737">
    <property type="term" value="C:cytoplasm"/>
    <property type="evidence" value="ECO:0007669"/>
    <property type="project" value="UniProtKB-SubCell"/>
</dbReference>
<comment type="subcellular location">
    <subcellularLocation>
        <location evidence="1">Cytoplasm</location>
    </subcellularLocation>
</comment>
<dbReference type="InterPro" id="IPR012769">
    <property type="entry name" value="Trehalose_TreC"/>
</dbReference>
<feature type="domain" description="Glycosyl hydrolase family 13 catalytic" evidence="7">
    <location>
        <begin position="13"/>
        <end position="413"/>
    </location>
</feature>
<dbReference type="RefSeq" id="WP_090749558.1">
    <property type="nucleotide sequence ID" value="NZ_FOBW01000018.1"/>
</dbReference>
<sequence>MKQPWWKTSVVYQIYPKSFNDSTGSGVGDLQGIIEKLDYLKTLGVDVIWLTPVYQSPQRDNGYDISDYYSIHEEYGTMEDFKALLKQAHDRGIKVIMDLVVNHTSTEHRWFKESASSKESPYRDYYIWKDEPTNWISKFGGSAWKYDEKTEQYYLHLFDETQADLNWENEKVRQEVYEMMHYWFKQGIDGFRLDVINLISKDQSFADDDGLTPPGDGRKYYTDGPRVHEYLQEMNREVLAQYDSLTVGEMSSTTIENCIKYSNPDRKELSMTFNFHHLKVDYPNGEKWALADFDFLALKRILSLWQTEMQQGGGWNALFWCNHDQPRIVSRFGDDGQYHKESAKMLATTIHMMQGTPYIYQGEEFGMTNPKFNSIDQYRDVETLNYYRIMKEEGKSEDEILSILKEKSRDNSRTPVQWNEDAQAGFTTGTPWIPVAENYHEINAKKALEDKDSIFYHYQKLIELRKQYSIITDGEYRLLDEEHPDLFVYERVLENERLLVINNFYGKDAKLTLTEELVQKYDNEVLLANIEKAPELTANMQVGPYESFVYHLKKK</sequence>
<dbReference type="FunFam" id="2.60.40.1180:FF:000007">
    <property type="entry name" value="Sucrose isomerase"/>
    <property type="match status" value="1"/>
</dbReference>
<dbReference type="SMART" id="SM00642">
    <property type="entry name" value="Aamy"/>
    <property type="match status" value="1"/>
</dbReference>
<dbReference type="Pfam" id="PF23915">
    <property type="entry name" value="SusG_C"/>
    <property type="match status" value="1"/>
</dbReference>
<dbReference type="CDD" id="cd11333">
    <property type="entry name" value="AmyAc_SI_OligoGlu_DGase"/>
    <property type="match status" value="1"/>
</dbReference>
<dbReference type="InterPro" id="IPR013780">
    <property type="entry name" value="Glyco_hydro_b"/>
</dbReference>
<dbReference type="FunFam" id="3.20.20.80:FF:000014">
    <property type="entry name" value="Alpha,alpha-phosphotrehalase"/>
    <property type="match status" value="1"/>
</dbReference>
<protein>
    <recommendedName>
        <fullName evidence="6">Alpha,alpha-phosphotrehalase</fullName>
        <ecNumber evidence="6">3.2.1.93</ecNumber>
    </recommendedName>
</protein>
<dbReference type="InterPro" id="IPR045857">
    <property type="entry name" value="O16G_dom_2"/>
</dbReference>
<organism evidence="8 9">
    <name type="scientific">Mesobacillus persicus</name>
    <dbReference type="NCBI Taxonomy" id="930146"/>
    <lineage>
        <taxon>Bacteria</taxon>
        <taxon>Bacillati</taxon>
        <taxon>Bacillota</taxon>
        <taxon>Bacilli</taxon>
        <taxon>Bacillales</taxon>
        <taxon>Bacillaceae</taxon>
        <taxon>Mesobacillus</taxon>
    </lineage>
</organism>
<dbReference type="SUPFAM" id="SSF51011">
    <property type="entry name" value="Glycosyl hydrolase domain"/>
    <property type="match status" value="1"/>
</dbReference>
<evidence type="ECO:0000256" key="1">
    <source>
        <dbReference type="ARBA" id="ARBA00004496"/>
    </source>
</evidence>
<evidence type="ECO:0000256" key="3">
    <source>
        <dbReference type="ARBA" id="ARBA00022490"/>
    </source>
</evidence>
<dbReference type="NCBIfam" id="NF008183">
    <property type="entry name" value="PRK10933.1"/>
    <property type="match status" value="1"/>
</dbReference>
<dbReference type="EMBL" id="FOBW01000018">
    <property type="protein sequence ID" value="SEN71929.1"/>
    <property type="molecule type" value="Genomic_DNA"/>
</dbReference>
<dbReference type="OrthoDB" id="9805159at2"/>
<evidence type="ECO:0000256" key="4">
    <source>
        <dbReference type="ARBA" id="ARBA00022801"/>
    </source>
</evidence>
<dbReference type="SUPFAM" id="SSF51445">
    <property type="entry name" value="(Trans)glycosidases"/>
    <property type="match status" value="1"/>
</dbReference>
<dbReference type="STRING" id="930146.SAMN05192533_11856"/>
<dbReference type="NCBIfam" id="TIGR02403">
    <property type="entry name" value="trehalose_treC"/>
    <property type="match status" value="1"/>
</dbReference>
<dbReference type="InterPro" id="IPR006047">
    <property type="entry name" value="GH13_cat_dom"/>
</dbReference>
<evidence type="ECO:0000256" key="6">
    <source>
        <dbReference type="NCBIfam" id="TIGR02403"/>
    </source>
</evidence>
<dbReference type="Pfam" id="PF00128">
    <property type="entry name" value="Alpha-amylase"/>
    <property type="match status" value="1"/>
</dbReference>
<dbReference type="PANTHER" id="PTHR10357:SF217">
    <property type="entry name" value="TREHALOSE-6-PHOSPHATE HYDROLASE"/>
    <property type="match status" value="1"/>
</dbReference>
<keyword evidence="5" id="KW-0326">Glycosidase</keyword>
<evidence type="ECO:0000259" key="7">
    <source>
        <dbReference type="SMART" id="SM00642"/>
    </source>
</evidence>
<dbReference type="Proteomes" id="UP000198553">
    <property type="component" value="Unassembled WGS sequence"/>
</dbReference>
<keyword evidence="9" id="KW-1185">Reference proteome</keyword>
<dbReference type="Gene3D" id="2.60.40.1180">
    <property type="entry name" value="Golgi alpha-mannosidase II"/>
    <property type="match status" value="1"/>
</dbReference>
<dbReference type="FunFam" id="3.20.20.80:FF:000064">
    <property type="entry name" value="Oligo-1,6-glucosidase"/>
    <property type="match status" value="1"/>
</dbReference>
<keyword evidence="4 8" id="KW-0378">Hydrolase</keyword>
<comment type="similarity">
    <text evidence="2">Belongs to the glycosyl hydrolase 13 family.</text>
</comment>
<dbReference type="Gene3D" id="3.90.400.10">
    <property type="entry name" value="Oligo-1,6-glucosidase, Domain 2"/>
    <property type="match status" value="1"/>
</dbReference>
<accession>A0A1H8IUA0</accession>
<dbReference type="InterPro" id="IPR056300">
    <property type="entry name" value="SusG-like_C"/>
</dbReference>
<dbReference type="FunFam" id="3.90.400.10:FF:000002">
    <property type="entry name" value="Sucrose isomerase"/>
    <property type="match status" value="1"/>
</dbReference>
<evidence type="ECO:0000313" key="8">
    <source>
        <dbReference type="EMBL" id="SEN71929.1"/>
    </source>
</evidence>
<evidence type="ECO:0000313" key="9">
    <source>
        <dbReference type="Proteomes" id="UP000198553"/>
    </source>
</evidence>
<dbReference type="InterPro" id="IPR017853">
    <property type="entry name" value="GH"/>
</dbReference>
<dbReference type="Gene3D" id="3.20.20.80">
    <property type="entry name" value="Glycosidases"/>
    <property type="match status" value="1"/>
</dbReference>
<gene>
    <name evidence="8" type="ORF">SAMN05192533_11856</name>
</gene>
<evidence type="ECO:0000256" key="5">
    <source>
        <dbReference type="ARBA" id="ARBA00023295"/>
    </source>
</evidence>
<keyword evidence="3" id="KW-0963">Cytoplasm</keyword>
<dbReference type="GO" id="GO:0008788">
    <property type="term" value="F:alpha,alpha-phosphotrehalase activity"/>
    <property type="evidence" value="ECO:0007669"/>
    <property type="project" value="UniProtKB-UniRule"/>
</dbReference>
<dbReference type="EC" id="3.2.1.93" evidence="6"/>
<dbReference type="GO" id="GO:0004556">
    <property type="term" value="F:alpha-amylase activity"/>
    <property type="evidence" value="ECO:0007669"/>
    <property type="project" value="TreeGrafter"/>
</dbReference>
<evidence type="ECO:0000256" key="2">
    <source>
        <dbReference type="ARBA" id="ARBA00008061"/>
    </source>
</evidence>
<dbReference type="GO" id="GO:0005993">
    <property type="term" value="P:trehalose catabolic process"/>
    <property type="evidence" value="ECO:0007669"/>
    <property type="project" value="InterPro"/>
</dbReference>
<dbReference type="AlphaFoldDB" id="A0A1H8IUA0"/>